<dbReference type="Pfam" id="PF04802">
    <property type="entry name" value="PP4R3"/>
    <property type="match status" value="1"/>
</dbReference>
<protein>
    <submittedName>
        <fullName evidence="10">Serine/threonine-protein phosphatase 4 regulatory subunit 3 isoform X1</fullName>
    </submittedName>
</protein>
<dbReference type="GO" id="GO:0005654">
    <property type="term" value="C:nucleoplasm"/>
    <property type="evidence" value="ECO:0007669"/>
    <property type="project" value="TreeGrafter"/>
</dbReference>
<accession>A0A1I8NIG3</accession>
<evidence type="ECO:0000256" key="5">
    <source>
        <dbReference type="SAM" id="MobiDB-lite"/>
    </source>
</evidence>
<dbReference type="GO" id="GO:0006974">
    <property type="term" value="P:DNA damage response"/>
    <property type="evidence" value="ECO:0007669"/>
    <property type="project" value="TreeGrafter"/>
</dbReference>
<feature type="compositionally biased region" description="Low complexity" evidence="5">
    <location>
        <begin position="697"/>
        <end position="723"/>
    </location>
</feature>
<dbReference type="SUPFAM" id="SSF50729">
    <property type="entry name" value="PH domain-like"/>
    <property type="match status" value="1"/>
</dbReference>
<feature type="compositionally biased region" description="Low complexity" evidence="5">
    <location>
        <begin position="921"/>
        <end position="938"/>
    </location>
</feature>
<dbReference type="VEuPathDB" id="VectorBase:MDOMA2_006686"/>
<dbReference type="RefSeq" id="XP_019893219.2">
    <property type="nucleotide sequence ID" value="XM_020037660.2"/>
</dbReference>
<dbReference type="GeneID" id="101898029"/>
<dbReference type="EnsemblMetazoa" id="MDOA015488-RA">
    <property type="protein sequence ID" value="MDOA015488-PA"/>
    <property type="gene ID" value="MDOA015488"/>
</dbReference>
<keyword evidence="9" id="KW-1185">Reference proteome</keyword>
<dbReference type="STRING" id="7370.A0A1I8NIG3"/>
<feature type="compositionally biased region" description="Acidic residues" evidence="5">
    <location>
        <begin position="1059"/>
        <end position="1072"/>
    </location>
</feature>
<dbReference type="PANTHER" id="PTHR23318">
    <property type="entry name" value="ATP SYNTHASE GAMMA-RELATED"/>
    <property type="match status" value="1"/>
</dbReference>
<proteinExistence type="inferred from homology"/>
<evidence type="ECO:0000256" key="3">
    <source>
        <dbReference type="ARBA" id="ARBA00023242"/>
    </source>
</evidence>
<organism evidence="8">
    <name type="scientific">Musca domestica</name>
    <name type="common">House fly</name>
    <dbReference type="NCBI Taxonomy" id="7370"/>
    <lineage>
        <taxon>Eukaryota</taxon>
        <taxon>Metazoa</taxon>
        <taxon>Ecdysozoa</taxon>
        <taxon>Arthropoda</taxon>
        <taxon>Hexapoda</taxon>
        <taxon>Insecta</taxon>
        <taxon>Pterygota</taxon>
        <taxon>Neoptera</taxon>
        <taxon>Endopterygota</taxon>
        <taxon>Diptera</taxon>
        <taxon>Brachycera</taxon>
        <taxon>Muscomorpha</taxon>
        <taxon>Muscoidea</taxon>
        <taxon>Muscidae</taxon>
        <taxon>Musca</taxon>
    </lineage>
</organism>
<feature type="region of interest" description="Disordered" evidence="5">
    <location>
        <begin position="912"/>
        <end position="938"/>
    </location>
</feature>
<dbReference type="OrthoDB" id="27483at2759"/>
<dbReference type="VEuPathDB" id="VectorBase:MDOMA2_005132"/>
<reference evidence="8" key="1">
    <citation type="submission" date="2021-01" db="UniProtKB">
        <authorList>
            <consortium name="EnsemblMetazoa"/>
        </authorList>
    </citation>
    <scope>IDENTIFICATION</scope>
    <source>
        <strain evidence="8">Aabys</strain>
    </source>
</reference>
<keyword evidence="4" id="KW-0175">Coiled coil</keyword>
<comment type="subcellular location">
    <subcellularLocation>
        <location evidence="1">Nucleus</location>
    </subcellularLocation>
</comment>
<dbReference type="Proteomes" id="UP001652621">
    <property type="component" value="Unplaced"/>
</dbReference>
<dbReference type="VEuPathDB" id="VectorBase:MDOA014263"/>
<reference evidence="10" key="2">
    <citation type="submission" date="2025-05" db="UniProtKB">
        <authorList>
            <consortium name="RefSeq"/>
        </authorList>
    </citation>
    <scope>IDENTIFICATION</scope>
    <source>
        <strain evidence="10">Aabys</strain>
        <tissue evidence="10">Whole body</tissue>
    </source>
</reference>
<feature type="domain" description="Serine/threonine-protein phosphatase 4 regulatory subunit 3-like central" evidence="6">
    <location>
        <begin position="146"/>
        <end position="632"/>
    </location>
</feature>
<feature type="compositionally biased region" description="Low complexity" evidence="5">
    <location>
        <begin position="773"/>
        <end position="809"/>
    </location>
</feature>
<dbReference type="eggNOG" id="KOG2175">
    <property type="taxonomic scope" value="Eukaryota"/>
</dbReference>
<feature type="region of interest" description="Disordered" evidence="5">
    <location>
        <begin position="688"/>
        <end position="809"/>
    </location>
</feature>
<keyword evidence="3" id="KW-0539">Nucleus</keyword>
<dbReference type="InterPro" id="IPR051137">
    <property type="entry name" value="PP4R3-like"/>
</dbReference>
<evidence type="ECO:0000256" key="2">
    <source>
        <dbReference type="ARBA" id="ARBA00008809"/>
    </source>
</evidence>
<name>A0A1I8NIG3_MUSDO</name>
<dbReference type="InterPro" id="IPR011993">
    <property type="entry name" value="PH-like_dom_sf"/>
</dbReference>
<dbReference type="InterPro" id="IPR055236">
    <property type="entry name" value="EVH1_PP4R3"/>
</dbReference>
<dbReference type="AlphaFoldDB" id="A0A1I8NIG3"/>
<gene>
    <name evidence="10" type="primary">LOC101898029</name>
</gene>
<feature type="domain" description="PP4R3 EVH1-like" evidence="7">
    <location>
        <begin position="6"/>
        <end position="102"/>
    </location>
</feature>
<dbReference type="InterPro" id="IPR006887">
    <property type="entry name" value="P4R3-like_central_dom"/>
</dbReference>
<dbReference type="SUPFAM" id="SSF48371">
    <property type="entry name" value="ARM repeat"/>
    <property type="match status" value="1"/>
</dbReference>
<feature type="compositionally biased region" description="Low complexity" evidence="5">
    <location>
        <begin position="734"/>
        <end position="754"/>
    </location>
</feature>
<feature type="compositionally biased region" description="Polar residues" evidence="5">
    <location>
        <begin position="724"/>
        <end position="733"/>
    </location>
</feature>
<evidence type="ECO:0000256" key="1">
    <source>
        <dbReference type="ARBA" id="ARBA00004123"/>
    </source>
</evidence>
<dbReference type="GO" id="GO:0072542">
    <property type="term" value="F:protein phosphatase activator activity"/>
    <property type="evidence" value="ECO:0007669"/>
    <property type="project" value="TreeGrafter"/>
</dbReference>
<evidence type="ECO:0000313" key="8">
    <source>
        <dbReference type="EnsemblMetazoa" id="MDOA015488-PA"/>
    </source>
</evidence>
<dbReference type="InterPro" id="IPR016024">
    <property type="entry name" value="ARM-type_fold"/>
</dbReference>
<evidence type="ECO:0000259" key="7">
    <source>
        <dbReference type="Pfam" id="PF22972"/>
    </source>
</evidence>
<dbReference type="Gene3D" id="2.30.29.30">
    <property type="entry name" value="Pleckstrin-homology domain (PH domain)/Phosphotyrosine-binding domain (PTB)"/>
    <property type="match status" value="1"/>
</dbReference>
<feature type="coiled-coil region" evidence="4">
    <location>
        <begin position="879"/>
        <end position="906"/>
    </location>
</feature>
<feature type="compositionally biased region" description="Low complexity" evidence="5">
    <location>
        <begin position="1019"/>
        <end position="1042"/>
    </location>
</feature>
<dbReference type="VEuPathDB" id="VectorBase:MDOA015488"/>
<comment type="similarity">
    <text evidence="2">Belongs to the SMEK family.</text>
</comment>
<dbReference type="Pfam" id="PF22972">
    <property type="entry name" value="EVH1_PP4R3"/>
    <property type="match status" value="1"/>
</dbReference>
<dbReference type="PANTHER" id="PTHR23318:SF0">
    <property type="entry name" value="SERINE_THREONINE-PROTEIN PHOSPHATASE 4 REGULATORY SUBUNIT 3"/>
    <property type="match status" value="1"/>
</dbReference>
<evidence type="ECO:0000259" key="6">
    <source>
        <dbReference type="Pfam" id="PF04802"/>
    </source>
</evidence>
<sequence>MTTDTRRRVKLYALNAERQWDDRGTGHVSSNYVDRLKGISLLVRAESDGGLLLESKIQPDTAYQKQQDTLIVWSEGDNFDLALSFQEKAGCDEIWEKICQVQGKDPSVEITQDIVEESEDERFEDMSDTAPPIELPPCELARLEDISEVIQNCLTTPLRKEKLSMALESENYIKKLLNIFHVCEDLDNTEGLHHLFEIFKNIFLLNKNALFEIMFAEDTIFDVVGCLEYDPSATQPKKHRQYLRQWAKFREAVPIKNQDLLAKIHQTFRVQYIQDIILPTPSVFVEDNMLNTLSSFIFFNKVEIVTLIQEDERFLVDMFTMLTDPNTSDAKRRDIVLFLKEFCNYAQNLQPQGKDSFYKTLTCLGILQALEITLVMNDQKTKAASIDILTAIVEFSPLVVRNYTLQQVSRNEGDRMLLNIAIEQMLNDSEPELGVAVQLMGIIKILLEPENMLTEKGDFLNFFYKHSIQTLIAPLLLNTIDDRPQNEDYQTAQLLGIVLDILSFCVEHHTYHIKNFIIQKDLLKRILVLMKSSHTFLVLGALRLLRKIVALKDEFYNRHIVKGNLFAPVVDAFIRNNGRYNLLESAILELFEFVKLEDIKTLCVYFVETFSKIFDEIEYVQTFKYLKNRYDQYQERIKDRDKMGLDTGIPIIRGGRFRRDQRQMEEEEEMWFNEEEDLEDLEPYNSVMKSVTDKNGSPTSQQQMQQKSPPQNAQQLQQQQQQQHSTSNSMLSGNTSAISLNSTATATSSNHSTTVGGGGVSSSAIGDNNAGLQTTPSTSSSNNASSSSSTTSSSNCNSSEQQTSATHLGAAAAATAANLSLQHQQQQQSSHSLHSYQQQQQQLNLNNTLVAAAAAAAVAGVSAAAASTSTAAAAAAAAAAHLEAQQTQQQSDIVELQQQLAAVEHQQELAALGGGGGGGAATTIGGSDDRSATSANSSSAVNASLSTSSSASASTSPTSTAGPSTSALTEAAAAAATQLLSTMASNEAVAAVAAAAVAAVAASVEANKLNSCNNAANTTTETNKEAAPSSNAATQGTTATTTLPGENILKKLVDYGSDSGDEFEAEEDEEEDSPHQKKPRLA</sequence>
<evidence type="ECO:0000256" key="4">
    <source>
        <dbReference type="SAM" id="Coils"/>
    </source>
</evidence>
<evidence type="ECO:0000313" key="9">
    <source>
        <dbReference type="Proteomes" id="UP001652621"/>
    </source>
</evidence>
<dbReference type="FunFam" id="2.30.29.30:FF:000051">
    <property type="entry name" value="Serine/threonine-protein phosphatase 4 regulatory subunit 3B"/>
    <property type="match status" value="1"/>
</dbReference>
<evidence type="ECO:0000313" key="10">
    <source>
        <dbReference type="RefSeq" id="XP_019893219.2"/>
    </source>
</evidence>
<dbReference type="GO" id="GO:0030289">
    <property type="term" value="C:protein phosphatase 4 complex"/>
    <property type="evidence" value="ECO:0007669"/>
    <property type="project" value="TreeGrafter"/>
</dbReference>
<feature type="region of interest" description="Disordered" evidence="5">
    <location>
        <begin position="1019"/>
        <end position="1082"/>
    </location>
</feature>